<keyword evidence="9" id="KW-1185">Reference proteome</keyword>
<dbReference type="GO" id="GO:0004497">
    <property type="term" value="F:monooxygenase activity"/>
    <property type="evidence" value="ECO:0007669"/>
    <property type="project" value="UniProtKB-KW"/>
</dbReference>
<evidence type="ECO:0000256" key="3">
    <source>
        <dbReference type="ARBA" id="ARBA00022617"/>
    </source>
</evidence>
<evidence type="ECO:0000256" key="6">
    <source>
        <dbReference type="ARBA" id="ARBA00023004"/>
    </source>
</evidence>
<evidence type="ECO:0000256" key="5">
    <source>
        <dbReference type="ARBA" id="ARBA00023002"/>
    </source>
</evidence>
<comment type="caution">
    <text evidence="8">The sequence shown here is derived from an EMBL/GenBank/DDBJ whole genome shotgun (WGS) entry which is preliminary data.</text>
</comment>
<keyword evidence="4" id="KW-0479">Metal-binding</keyword>
<evidence type="ECO:0000313" key="9">
    <source>
        <dbReference type="Proteomes" id="UP000034680"/>
    </source>
</evidence>
<dbReference type="OrthoDB" id="1844152at2759"/>
<dbReference type="EMBL" id="LCUC01000190">
    <property type="protein sequence ID" value="KKY34697.1"/>
    <property type="molecule type" value="Genomic_DNA"/>
</dbReference>
<keyword evidence="3" id="KW-0349">Heme</keyword>
<dbReference type="PANTHER" id="PTHR46206">
    <property type="entry name" value="CYTOCHROME P450"/>
    <property type="match status" value="1"/>
</dbReference>
<dbReference type="Gene3D" id="1.10.630.10">
    <property type="entry name" value="Cytochrome P450"/>
    <property type="match status" value="1"/>
</dbReference>
<dbReference type="GO" id="GO:0020037">
    <property type="term" value="F:heme binding"/>
    <property type="evidence" value="ECO:0007669"/>
    <property type="project" value="InterPro"/>
</dbReference>
<reference evidence="8 9" key="1">
    <citation type="submission" date="2015-05" db="EMBL/GenBank/DDBJ databases">
        <title>Distinctive expansion of gene families associated with plant cell wall degradation and secondary metabolism in the genomes of grapevine trunk pathogens.</title>
        <authorList>
            <person name="Lawrence D.P."/>
            <person name="Travadon R."/>
            <person name="Rolshausen P.E."/>
            <person name="Baumgartner K."/>
        </authorList>
    </citation>
    <scope>NUCLEOTIDE SEQUENCE [LARGE SCALE GENOMIC DNA]</scope>
    <source>
        <strain evidence="8">DA912</strain>
    </source>
</reference>
<dbReference type="GO" id="GO:0005506">
    <property type="term" value="F:iron ion binding"/>
    <property type="evidence" value="ECO:0007669"/>
    <property type="project" value="InterPro"/>
</dbReference>
<keyword evidence="5" id="KW-0560">Oxidoreductase</keyword>
<keyword evidence="6" id="KW-0408">Iron</keyword>
<evidence type="ECO:0000256" key="2">
    <source>
        <dbReference type="ARBA" id="ARBA00010617"/>
    </source>
</evidence>
<dbReference type="SUPFAM" id="SSF48264">
    <property type="entry name" value="Cytochrome P450"/>
    <property type="match status" value="1"/>
</dbReference>
<dbReference type="GO" id="GO:0016705">
    <property type="term" value="F:oxidoreductase activity, acting on paired donors, with incorporation or reduction of molecular oxygen"/>
    <property type="evidence" value="ECO:0007669"/>
    <property type="project" value="InterPro"/>
</dbReference>
<comment type="cofactor">
    <cofactor evidence="1">
        <name>heme</name>
        <dbReference type="ChEBI" id="CHEBI:30413"/>
    </cofactor>
</comment>
<gene>
    <name evidence="8" type="ORF">UCDDA912_g05307</name>
</gene>
<dbReference type="InterPro" id="IPR036396">
    <property type="entry name" value="Cyt_P450_sf"/>
</dbReference>
<proteinExistence type="inferred from homology"/>
<evidence type="ECO:0000256" key="4">
    <source>
        <dbReference type="ARBA" id="ARBA00022723"/>
    </source>
</evidence>
<keyword evidence="7" id="KW-0503">Monooxygenase</keyword>
<organism evidence="8 9">
    <name type="scientific">Diaporthe ampelina</name>
    <dbReference type="NCBI Taxonomy" id="1214573"/>
    <lineage>
        <taxon>Eukaryota</taxon>
        <taxon>Fungi</taxon>
        <taxon>Dikarya</taxon>
        <taxon>Ascomycota</taxon>
        <taxon>Pezizomycotina</taxon>
        <taxon>Sordariomycetes</taxon>
        <taxon>Sordariomycetidae</taxon>
        <taxon>Diaporthales</taxon>
        <taxon>Diaporthaceae</taxon>
        <taxon>Diaporthe</taxon>
    </lineage>
</organism>
<evidence type="ECO:0000313" key="8">
    <source>
        <dbReference type="EMBL" id="KKY34697.1"/>
    </source>
</evidence>
<dbReference type="AlphaFoldDB" id="A0A0G2FJY7"/>
<evidence type="ECO:0000256" key="1">
    <source>
        <dbReference type="ARBA" id="ARBA00001971"/>
    </source>
</evidence>
<sequence>MSPSIRAIFKPRFFESEWAIVLSLFAIYTTSDLMSEIMTQIARKPEVLKPLREEVVAVSSRDGLKNTVLHNLKLMDSVIKECQRLKPIALVSIQLRTIKPMKLANGLPILNGKRVWVDVAYM</sequence>
<name>A0A0G2FJY7_9PEZI</name>
<dbReference type="Pfam" id="PF00067">
    <property type="entry name" value="p450"/>
    <property type="match status" value="1"/>
</dbReference>
<evidence type="ECO:0000256" key="7">
    <source>
        <dbReference type="ARBA" id="ARBA00023033"/>
    </source>
</evidence>
<comment type="similarity">
    <text evidence="2">Belongs to the cytochrome P450 family.</text>
</comment>
<reference evidence="8 9" key="2">
    <citation type="submission" date="2015-05" db="EMBL/GenBank/DDBJ databases">
        <authorList>
            <person name="Morales-Cruz A."/>
            <person name="Amrine K.C."/>
            <person name="Cantu D."/>
        </authorList>
    </citation>
    <scope>NUCLEOTIDE SEQUENCE [LARGE SCALE GENOMIC DNA]</scope>
    <source>
        <strain evidence="8">DA912</strain>
    </source>
</reference>
<dbReference type="InterPro" id="IPR001128">
    <property type="entry name" value="Cyt_P450"/>
</dbReference>
<dbReference type="Proteomes" id="UP000034680">
    <property type="component" value="Unassembled WGS sequence"/>
</dbReference>
<accession>A0A0G2FJY7</accession>
<protein>
    <submittedName>
        <fullName evidence="8">Putative ent-kaurene oxidase</fullName>
    </submittedName>
</protein>
<dbReference type="PANTHER" id="PTHR46206:SF2">
    <property type="entry name" value="CYTOCHROME P450 MONOOXYGENASE AUSG-RELATED"/>
    <property type="match status" value="1"/>
</dbReference>
<dbReference type="STRING" id="1214573.A0A0G2FJY7"/>